<dbReference type="Gene3D" id="3.30.70.1430">
    <property type="entry name" value="Multidrug efflux transporter AcrB pore domain"/>
    <property type="match status" value="2"/>
</dbReference>
<dbReference type="CDD" id="cd00371">
    <property type="entry name" value="HMA"/>
    <property type="match status" value="1"/>
</dbReference>
<dbReference type="PANTHER" id="PTHR32063">
    <property type="match status" value="1"/>
</dbReference>
<feature type="transmembrane region" description="Helical" evidence="1">
    <location>
        <begin position="851"/>
        <end position="870"/>
    </location>
</feature>
<keyword evidence="1" id="KW-1133">Transmembrane helix</keyword>
<feature type="domain" description="HMA" evidence="2">
    <location>
        <begin position="139"/>
        <end position="214"/>
    </location>
</feature>
<dbReference type="Gene3D" id="1.20.1640.10">
    <property type="entry name" value="Multidrug efflux transporter AcrB transmembrane domain"/>
    <property type="match status" value="2"/>
</dbReference>
<protein>
    <submittedName>
        <fullName evidence="3">Efflux RND transporter permease subunit</fullName>
    </submittedName>
</protein>
<dbReference type="AlphaFoldDB" id="A0A8J6IVK9"/>
<evidence type="ECO:0000313" key="4">
    <source>
        <dbReference type="Proteomes" id="UP000601768"/>
    </source>
</evidence>
<keyword evidence="4" id="KW-1185">Reference proteome</keyword>
<dbReference type="PROSITE" id="PS50846">
    <property type="entry name" value="HMA_2"/>
    <property type="match status" value="1"/>
</dbReference>
<dbReference type="Gene3D" id="3.30.2090.10">
    <property type="entry name" value="Multidrug efflux transporter AcrB TolC docking domain, DN and DC subdomains"/>
    <property type="match status" value="2"/>
</dbReference>
<dbReference type="Pfam" id="PF00873">
    <property type="entry name" value="ACR_tran"/>
    <property type="match status" value="1"/>
</dbReference>
<proteinExistence type="predicted"/>
<gene>
    <name evidence="3" type="ORF">H8B19_12090</name>
</gene>
<reference evidence="3" key="2">
    <citation type="submission" date="2020-08" db="EMBL/GenBank/DDBJ databases">
        <authorList>
            <person name="Lai Q."/>
        </authorList>
    </citation>
    <scope>NUCLEOTIDE SEQUENCE</scope>
    <source>
        <strain evidence="3">S27-2</strain>
    </source>
</reference>
<evidence type="ECO:0000256" key="1">
    <source>
        <dbReference type="SAM" id="Phobius"/>
    </source>
</evidence>
<feature type="transmembrane region" description="Helical" evidence="1">
    <location>
        <begin position="386"/>
        <end position="408"/>
    </location>
</feature>
<feature type="transmembrane region" description="Helical" evidence="1">
    <location>
        <begin position="428"/>
        <end position="448"/>
    </location>
</feature>
<dbReference type="Gene3D" id="3.30.70.1440">
    <property type="entry name" value="Multidrug efflux transporter AcrB pore domain"/>
    <property type="match status" value="1"/>
</dbReference>
<feature type="transmembrane region" description="Helical" evidence="1">
    <location>
        <begin position="357"/>
        <end position="374"/>
    </location>
</feature>
<dbReference type="GO" id="GO:0046872">
    <property type="term" value="F:metal ion binding"/>
    <property type="evidence" value="ECO:0007669"/>
    <property type="project" value="InterPro"/>
</dbReference>
<evidence type="ECO:0000313" key="3">
    <source>
        <dbReference type="EMBL" id="MBC3766620.1"/>
    </source>
</evidence>
<keyword evidence="1" id="KW-0812">Transmembrane</keyword>
<feature type="transmembrane region" description="Helical" evidence="1">
    <location>
        <begin position="983"/>
        <end position="1006"/>
    </location>
</feature>
<dbReference type="Gene3D" id="3.30.70.1320">
    <property type="entry name" value="Multidrug efflux transporter AcrB pore domain like"/>
    <property type="match status" value="1"/>
</dbReference>
<dbReference type="PANTHER" id="PTHR32063:SF18">
    <property type="entry name" value="CATION EFFLUX SYSTEM PROTEIN"/>
    <property type="match status" value="1"/>
</dbReference>
<dbReference type="PRINTS" id="PR00702">
    <property type="entry name" value="ACRIFLAVINRP"/>
</dbReference>
<comment type="caution">
    <text evidence="3">The sequence shown here is derived from an EMBL/GenBank/DDBJ whole genome shotgun (WGS) entry which is preliminary data.</text>
</comment>
<name>A0A8J6IVK9_9ALTE</name>
<feature type="transmembrane region" description="Helical" evidence="1">
    <location>
        <begin position="523"/>
        <end position="546"/>
    </location>
</feature>
<dbReference type="GO" id="GO:0005886">
    <property type="term" value="C:plasma membrane"/>
    <property type="evidence" value="ECO:0007669"/>
    <property type="project" value="TreeGrafter"/>
</dbReference>
<reference evidence="3" key="1">
    <citation type="journal article" date="2018" name="Int. J. Syst. Evol. Microbiol.">
        <title>Neptunicella marina gen. nov., sp. nov., isolated from surface seawater.</title>
        <authorList>
            <person name="Liu X."/>
            <person name="Lai Q."/>
            <person name="Du Y."/>
            <person name="Zhang X."/>
            <person name="Liu Z."/>
            <person name="Sun F."/>
            <person name="Shao Z."/>
        </authorList>
    </citation>
    <scope>NUCLEOTIDE SEQUENCE</scope>
    <source>
        <strain evidence="3">S27-2</strain>
    </source>
</reference>
<dbReference type="Proteomes" id="UP000601768">
    <property type="component" value="Unassembled WGS sequence"/>
</dbReference>
<feature type="transmembrane region" description="Helical" evidence="1">
    <location>
        <begin position="908"/>
        <end position="931"/>
    </location>
</feature>
<dbReference type="InterPro" id="IPR006121">
    <property type="entry name" value="HMA_dom"/>
</dbReference>
<dbReference type="InterPro" id="IPR027463">
    <property type="entry name" value="AcrB_DN_DC_subdom"/>
</dbReference>
<dbReference type="SUPFAM" id="SSF82693">
    <property type="entry name" value="Multidrug efflux transporter AcrB pore domain, PN1, PN2, PC1 and PC2 subdomains"/>
    <property type="match status" value="2"/>
</dbReference>
<dbReference type="SUPFAM" id="SSF82866">
    <property type="entry name" value="Multidrug efflux transporter AcrB transmembrane domain"/>
    <property type="match status" value="2"/>
</dbReference>
<feature type="transmembrane region" description="Helical" evidence="1">
    <location>
        <begin position="460"/>
        <end position="483"/>
    </location>
</feature>
<sequence length="1014" mass="111771">MNLARFALKNYQVSLVTLLLLVVLGVISLLTMPRSEDPQFDFPAAMITAVLPGTNPIDMEKLIIDPIEEELNELEDIKVIRAEIEDGLALIRIEFLYGEDPDDKYDDVVSAVARIRNDLPQGIQRFSIEKIAPAETSILQLALTSTQMDYRQASYWAEKLKKRLQSIKGVKRAQINGVPEQQVSVRANLQRMRALNISMTQLINAIEGAGYNIPAGHVNAGLRRFSVRTSGDFDNLNQITNTVITQGDGNLIRVSDVADVSIANGMDQYRVKFKQQDAVFINVVQRSGSNIFDVLADVNHQLQDFTAALPDSLTLQTVHDQSIGVEERINSFLINLLQGLFVVGVLTTLLLGMRASLVIVLAIPMSVLIALGWVDLSGYGLQQMSIVGLVIALGLLVDNAIVVTENVARLINKGMDAQQAAQEGASQVALAVASGTLTTILAFFPILLLPSGSGTFMRSMPVTVVFTLFASLLVAIAFTPYLASHLLKPAKKKQPLLQRGLEHYAQHGYRRSLNWSLRNPFKVLILALIIFIGSLSLFPYIGVSLFPKAEKPSLLINVDMPEGSSFERTRQMAEQVANITRSKDIVSSIALNIGRGNPHIYYNVFPNRQVPNFAQLYVKLKYYNADKTNQFIAGLREDFAQLTDVKVAIKEFQQGPPSEAPVEIQLEGDNLNLLRDVAADVEKMVRDTEGTVNVDNPVSKNKIDLQIKINREKAALLGVSIASIDQTVRASLSGYHAGSYRDELGEDFAIVIRKQGHQEPEYEELAEITLQNNQGQLIPLNQVADIQLITDIPGFRHLNLQRMVHVTSDVKNGYQTEVITNSIIEKLEQYSFPQGVHYSIGGEQKNRKESFAGMTKAFIFALLGIFAVLVMQFRSFGQPMIIFAAIPFAISGAFVGLLLSGYTFSFTAFIGLTSLIGIVVNNSIILVDFANQLMREGQNRQQAIIESSVTRLAPIVLTSLTTIGGLLPLTLEGSTMWSPMGWSIIAGLAVSTLLTLFVIPVLYQWFSKPIVKEA</sequence>
<feature type="transmembrane region" description="Helical" evidence="1">
    <location>
        <begin position="952"/>
        <end position="971"/>
    </location>
</feature>
<accession>A0A8J6IVK9</accession>
<feature type="transmembrane region" description="Helical" evidence="1">
    <location>
        <begin position="882"/>
        <end position="902"/>
    </location>
</feature>
<feature type="transmembrane region" description="Helical" evidence="1">
    <location>
        <begin position="332"/>
        <end position="350"/>
    </location>
</feature>
<evidence type="ECO:0000259" key="2">
    <source>
        <dbReference type="PROSITE" id="PS50846"/>
    </source>
</evidence>
<dbReference type="InterPro" id="IPR001036">
    <property type="entry name" value="Acrflvin-R"/>
</dbReference>
<dbReference type="SUPFAM" id="SSF82714">
    <property type="entry name" value="Multidrug efflux transporter AcrB TolC docking domain, DN and DC subdomains"/>
    <property type="match status" value="2"/>
</dbReference>
<dbReference type="EMBL" id="JACNEP010000009">
    <property type="protein sequence ID" value="MBC3766620.1"/>
    <property type="molecule type" value="Genomic_DNA"/>
</dbReference>
<dbReference type="GO" id="GO:0042910">
    <property type="term" value="F:xenobiotic transmembrane transporter activity"/>
    <property type="evidence" value="ECO:0007669"/>
    <property type="project" value="TreeGrafter"/>
</dbReference>
<organism evidence="3 4">
    <name type="scientific">Neptunicella marina</name>
    <dbReference type="NCBI Taxonomy" id="2125989"/>
    <lineage>
        <taxon>Bacteria</taxon>
        <taxon>Pseudomonadati</taxon>
        <taxon>Pseudomonadota</taxon>
        <taxon>Gammaproteobacteria</taxon>
        <taxon>Alteromonadales</taxon>
        <taxon>Alteromonadaceae</taxon>
        <taxon>Neptunicella</taxon>
    </lineage>
</organism>
<keyword evidence="1" id="KW-0472">Membrane</keyword>
<dbReference type="RefSeq" id="WP_186507149.1">
    <property type="nucleotide sequence ID" value="NZ_JACNEP010000009.1"/>
</dbReference>